<name>A0A1S3JCW6_LINAN</name>
<dbReference type="PANTHER" id="PTHR14289">
    <property type="entry name" value="F-BOX ONLY PROTEIN 3"/>
    <property type="match status" value="1"/>
</dbReference>
<dbReference type="PROSITE" id="PS51087">
    <property type="entry name" value="APAG"/>
    <property type="match status" value="1"/>
</dbReference>
<dbReference type="GO" id="GO:0005634">
    <property type="term" value="C:nucleus"/>
    <property type="evidence" value="ECO:0007669"/>
    <property type="project" value="TreeGrafter"/>
</dbReference>
<proteinExistence type="predicted"/>
<dbReference type="GO" id="GO:0003677">
    <property type="term" value="F:DNA binding"/>
    <property type="evidence" value="ECO:0007669"/>
    <property type="project" value="InterPro"/>
</dbReference>
<dbReference type="GO" id="GO:0070987">
    <property type="term" value="P:error-free translesion synthesis"/>
    <property type="evidence" value="ECO:0007669"/>
    <property type="project" value="TreeGrafter"/>
</dbReference>
<evidence type="ECO:0000259" key="1">
    <source>
        <dbReference type="PROSITE" id="PS51087"/>
    </source>
</evidence>
<dbReference type="InParanoid" id="A0A1S3JCW6"/>
<keyword evidence="2" id="KW-1185">Reference proteome</keyword>
<dbReference type="Proteomes" id="UP000085678">
    <property type="component" value="Unplaced"/>
</dbReference>
<feature type="domain" description="ApaG" evidence="1">
    <location>
        <begin position="209"/>
        <end position="338"/>
    </location>
</feature>
<gene>
    <name evidence="3" type="primary">LOC106172113</name>
</gene>
<dbReference type="InterPro" id="IPR011722">
    <property type="entry name" value="Hemimethylated_DNA-bd_dom"/>
</dbReference>
<dbReference type="SMART" id="SM00992">
    <property type="entry name" value="YccV-like"/>
    <property type="match status" value="1"/>
</dbReference>
<dbReference type="OMA" id="NFTMERE"/>
<evidence type="ECO:0000313" key="3">
    <source>
        <dbReference type="RefSeq" id="XP_013408163.1"/>
    </source>
</evidence>
<dbReference type="GeneID" id="106172113"/>
<dbReference type="InterPro" id="IPR007474">
    <property type="entry name" value="ApaG_domain"/>
</dbReference>
<dbReference type="GO" id="GO:0042645">
    <property type="term" value="C:mitochondrial nucleoid"/>
    <property type="evidence" value="ECO:0007669"/>
    <property type="project" value="TreeGrafter"/>
</dbReference>
<protein>
    <submittedName>
        <fullName evidence="3">Polymerase delta-interacting protein 2-like</fullName>
    </submittedName>
</protein>
<reference evidence="3" key="1">
    <citation type="submission" date="2025-08" db="UniProtKB">
        <authorList>
            <consortium name="RefSeq"/>
        </authorList>
    </citation>
    <scope>IDENTIFICATION</scope>
    <source>
        <tissue evidence="3">Gonads</tissue>
    </source>
</reference>
<organism evidence="2 3">
    <name type="scientific">Lingula anatina</name>
    <name type="common">Brachiopod</name>
    <name type="synonym">Lingula unguis</name>
    <dbReference type="NCBI Taxonomy" id="7574"/>
    <lineage>
        <taxon>Eukaryota</taxon>
        <taxon>Metazoa</taxon>
        <taxon>Spiralia</taxon>
        <taxon>Lophotrochozoa</taxon>
        <taxon>Brachiopoda</taxon>
        <taxon>Linguliformea</taxon>
        <taxon>Lingulata</taxon>
        <taxon>Lingulida</taxon>
        <taxon>Linguloidea</taxon>
        <taxon>Lingulidae</taxon>
        <taxon>Lingula</taxon>
    </lineage>
</organism>
<dbReference type="AlphaFoldDB" id="A0A1S3JCW6"/>
<sequence>MVLPIRMYCKLVSSCTGKILRNGVSWTKPEVILSQCNKRTYTTDTIWEEMGVAETPKLQGNYRKGQHFIHKVLGYRGVVIRSFTPEVFESSVLNSTLDSCRETIHAGSTVTGKPHKYYLALVDRCDLDLADFGSLFTGSKILQLEGLDYVSHDEIFPYKDTNVKNPVEHVNLQDLLSFDLESVQPHHLFKPEELIAKERKRLKLHLVYRESAQNIKMSFMPVYLGEINEKLKCENVWRLIIRIENLGEEELLIEKQDYRVSFVGPDSPLQVRRVLFDKVFYHNSHIKPWLTKERPAIQFNNTIIDSNSSGEIWGTITFKSDKGSILDFKVPKISMESR</sequence>
<accession>A0A1S3JCW6</accession>
<dbReference type="PANTHER" id="PTHR14289:SF16">
    <property type="entry name" value="POLYMERASE DELTA-INTERACTING PROTEIN 2"/>
    <property type="match status" value="1"/>
</dbReference>
<dbReference type="OrthoDB" id="5913487at2759"/>
<dbReference type="SUPFAM" id="SSF141255">
    <property type="entry name" value="YccV-like"/>
    <property type="match status" value="1"/>
</dbReference>
<evidence type="ECO:0000313" key="2">
    <source>
        <dbReference type="Proteomes" id="UP000085678"/>
    </source>
</evidence>
<dbReference type="RefSeq" id="XP_013408163.1">
    <property type="nucleotide sequence ID" value="XM_013552709.1"/>
</dbReference>
<dbReference type="InterPro" id="IPR036623">
    <property type="entry name" value="Hemimethylated_DNA-bd_sf"/>
</dbReference>
<dbReference type="KEGG" id="lak:106172113"/>
<dbReference type="STRING" id="7574.A0A1S3JCW6"/>